<protein>
    <submittedName>
        <fullName evidence="2">Uncharacterized protein</fullName>
    </submittedName>
</protein>
<organism evidence="2 3">
    <name type="scientific">Corynebacterium guangdongense</name>
    <dbReference type="NCBI Taxonomy" id="1783348"/>
    <lineage>
        <taxon>Bacteria</taxon>
        <taxon>Bacillati</taxon>
        <taxon>Actinomycetota</taxon>
        <taxon>Actinomycetes</taxon>
        <taxon>Mycobacteriales</taxon>
        <taxon>Corynebacteriaceae</taxon>
        <taxon>Corynebacterium</taxon>
    </lineage>
</organism>
<comment type="caution">
    <text evidence="2">The sequence shown here is derived from an EMBL/GenBank/DDBJ whole genome shotgun (WGS) entry which is preliminary data.</text>
</comment>
<evidence type="ECO:0000256" key="1">
    <source>
        <dbReference type="SAM" id="MobiDB-lite"/>
    </source>
</evidence>
<gene>
    <name evidence="2" type="ORF">J2S39_000352</name>
</gene>
<reference evidence="2" key="1">
    <citation type="submission" date="2023-07" db="EMBL/GenBank/DDBJ databases">
        <title>Sequencing the genomes of 1000 actinobacteria strains.</title>
        <authorList>
            <person name="Klenk H.-P."/>
        </authorList>
    </citation>
    <scope>NUCLEOTIDE SEQUENCE</scope>
    <source>
        <strain evidence="2">DSM 107476</strain>
    </source>
</reference>
<keyword evidence="3" id="KW-1185">Reference proteome</keyword>
<proteinExistence type="predicted"/>
<name>A0ABU1ZUR8_9CORY</name>
<dbReference type="RefSeq" id="WP_290197679.1">
    <property type="nucleotide sequence ID" value="NZ_CP047654.1"/>
</dbReference>
<sequence>MATYDSIINVEEWISDHYLTTDETKGESYGKRVTQRVKEWKDDEAESDQPSPHPAGLPGLAGTTLSRSQLSDGHLDHHGAHLSAEALRSLASRPLRAD</sequence>
<dbReference type="EMBL" id="JAVDXZ010000001">
    <property type="protein sequence ID" value="MDR7328676.1"/>
    <property type="molecule type" value="Genomic_DNA"/>
</dbReference>
<feature type="region of interest" description="Disordered" evidence="1">
    <location>
        <begin position="38"/>
        <end position="79"/>
    </location>
</feature>
<accession>A0ABU1ZUR8</accession>
<evidence type="ECO:0000313" key="3">
    <source>
        <dbReference type="Proteomes" id="UP001180840"/>
    </source>
</evidence>
<dbReference type="Proteomes" id="UP001180840">
    <property type="component" value="Unassembled WGS sequence"/>
</dbReference>
<evidence type="ECO:0000313" key="2">
    <source>
        <dbReference type="EMBL" id="MDR7328676.1"/>
    </source>
</evidence>